<protein>
    <submittedName>
        <fullName evidence="7">FAD-binding protein</fullName>
    </submittedName>
</protein>
<feature type="domain" description="FAD-binding PCMH-type" evidence="6">
    <location>
        <begin position="36"/>
        <end position="215"/>
    </location>
</feature>
<evidence type="ECO:0000256" key="3">
    <source>
        <dbReference type="ARBA" id="ARBA00022630"/>
    </source>
</evidence>
<evidence type="ECO:0000256" key="4">
    <source>
        <dbReference type="ARBA" id="ARBA00022827"/>
    </source>
</evidence>
<gene>
    <name evidence="7" type="ORF">EER27_07890</name>
</gene>
<dbReference type="OrthoDB" id="9811557at2"/>
<dbReference type="Gene3D" id="3.30.70.2740">
    <property type="match status" value="1"/>
</dbReference>
<keyword evidence="4" id="KW-0274">FAD</keyword>
<proteinExistence type="inferred from homology"/>
<dbReference type="InterPro" id="IPR016164">
    <property type="entry name" value="FAD-linked_Oxase-like_C"/>
</dbReference>
<dbReference type="SUPFAM" id="SSF56176">
    <property type="entry name" value="FAD-binding/transporter-associated domain-like"/>
    <property type="match status" value="1"/>
</dbReference>
<dbReference type="GO" id="GO:0071949">
    <property type="term" value="F:FAD binding"/>
    <property type="evidence" value="ECO:0007669"/>
    <property type="project" value="InterPro"/>
</dbReference>
<dbReference type="PROSITE" id="PS51387">
    <property type="entry name" value="FAD_PCMH"/>
    <property type="match status" value="1"/>
</dbReference>
<dbReference type="Pfam" id="PF02913">
    <property type="entry name" value="FAD-oxidase_C"/>
    <property type="match status" value="1"/>
</dbReference>
<dbReference type="GO" id="GO:0016491">
    <property type="term" value="F:oxidoreductase activity"/>
    <property type="evidence" value="ECO:0007669"/>
    <property type="project" value="UniProtKB-KW"/>
</dbReference>
<dbReference type="InterPro" id="IPR006094">
    <property type="entry name" value="Oxid_FAD_bind_N"/>
</dbReference>
<comment type="caution">
    <text evidence="7">The sequence shown here is derived from an EMBL/GenBank/DDBJ whole genome shotgun (WGS) entry which is preliminary data.</text>
</comment>
<dbReference type="SUPFAM" id="SSF55103">
    <property type="entry name" value="FAD-linked oxidases, C-terminal domain"/>
    <property type="match status" value="1"/>
</dbReference>
<evidence type="ECO:0000259" key="6">
    <source>
        <dbReference type="PROSITE" id="PS51387"/>
    </source>
</evidence>
<dbReference type="InterPro" id="IPR051914">
    <property type="entry name" value="FAD-linked_OxidoTrans_Type4"/>
</dbReference>
<dbReference type="PANTHER" id="PTHR42934:SF2">
    <property type="entry name" value="GLYCOLATE OXIDASE SUBUNIT GLCD"/>
    <property type="match status" value="1"/>
</dbReference>
<sequence>MTLPATLQHELSDLFGDGWLISPSERVAYAFDNSRREALPDAVALPTTRAQVQALVRACRAHRVPVVARGRGTNTTGASVPVDGGIVVSFERMDRILAVRPGDRCAVVEPGVLNGDLQAALRPHGLFWPPDPTSAAFSTVGGNLACNAGGPRAVKYGASRDNVLALTAVTGSGELIICGTATTKGSTGYDLHRLLVGSEGTLALIVEASLRLTPTPMARRALRAIYRDVSSAAQAVARLMAQPVTPSMLEFMDADAVRLARDVGGADLPHDAGALLMIEADGDEELLPYAIEALMAAAEGDGLVSLDDAADDAAREKLWAARKALSPSLRTLAPGKINEDVVVPVSRIPHLVDGVQALSREFALPIVCFGHAGNGNLHVNLMYHPNDVEQSARAHAAMARVFALTLSLGGTLSGEHGIGLAKRDFMPQAVSAPTLALMRQVKQVFDPDGILNPGKLLPP</sequence>
<keyword evidence="8" id="KW-1185">Reference proteome</keyword>
<evidence type="ECO:0000313" key="7">
    <source>
        <dbReference type="EMBL" id="RNF84298.1"/>
    </source>
</evidence>
<dbReference type="FunFam" id="1.10.45.10:FF:000001">
    <property type="entry name" value="D-lactate dehydrogenase mitochondrial"/>
    <property type="match status" value="1"/>
</dbReference>
<dbReference type="Gene3D" id="3.30.465.10">
    <property type="match status" value="1"/>
</dbReference>
<dbReference type="EMBL" id="RIBS01000003">
    <property type="protein sequence ID" value="RNF84298.1"/>
    <property type="molecule type" value="Genomic_DNA"/>
</dbReference>
<dbReference type="Pfam" id="PF01565">
    <property type="entry name" value="FAD_binding_4"/>
    <property type="match status" value="1"/>
</dbReference>
<comment type="cofactor">
    <cofactor evidence="1">
        <name>FAD</name>
        <dbReference type="ChEBI" id="CHEBI:57692"/>
    </cofactor>
</comment>
<dbReference type="PANTHER" id="PTHR42934">
    <property type="entry name" value="GLYCOLATE OXIDASE SUBUNIT GLCD"/>
    <property type="match status" value="1"/>
</dbReference>
<organism evidence="7 8">
    <name type="scientific">Montanilutibacter psychrotolerans</name>
    <dbReference type="NCBI Taxonomy" id="1327343"/>
    <lineage>
        <taxon>Bacteria</taxon>
        <taxon>Pseudomonadati</taxon>
        <taxon>Pseudomonadota</taxon>
        <taxon>Gammaproteobacteria</taxon>
        <taxon>Lysobacterales</taxon>
        <taxon>Lysobacteraceae</taxon>
        <taxon>Montanilutibacter</taxon>
    </lineage>
</organism>
<accession>A0A3M8SSI8</accession>
<evidence type="ECO:0000256" key="2">
    <source>
        <dbReference type="ARBA" id="ARBA00008000"/>
    </source>
</evidence>
<dbReference type="InterPro" id="IPR016171">
    <property type="entry name" value="Vanillyl_alc_oxidase_C-sub2"/>
</dbReference>
<dbReference type="RefSeq" id="WP_123087484.1">
    <property type="nucleotide sequence ID" value="NZ_RIBS01000003.1"/>
</dbReference>
<dbReference type="InterPro" id="IPR004113">
    <property type="entry name" value="FAD-bd_oxidored_4_C"/>
</dbReference>
<name>A0A3M8SSI8_9GAMM</name>
<dbReference type="InterPro" id="IPR016169">
    <property type="entry name" value="FAD-bd_PCMH_sub2"/>
</dbReference>
<comment type="similarity">
    <text evidence="2">Belongs to the FAD-binding oxidoreductase/transferase type 4 family.</text>
</comment>
<dbReference type="AlphaFoldDB" id="A0A3M8SSI8"/>
<reference evidence="7 8" key="1">
    <citation type="submission" date="2018-11" db="EMBL/GenBank/DDBJ databases">
        <title>Lysobacter cryohumiis sp. nov., isolated from soil in the Tianshan Mountains, Xinjiang, China.</title>
        <authorList>
            <person name="Luo Y."/>
            <person name="Sheng H."/>
        </authorList>
    </citation>
    <scope>NUCLEOTIDE SEQUENCE [LARGE SCALE GENOMIC DNA]</scope>
    <source>
        <strain evidence="7 8">ZS60</strain>
    </source>
</reference>
<keyword evidence="3" id="KW-0285">Flavoprotein</keyword>
<evidence type="ECO:0000256" key="1">
    <source>
        <dbReference type="ARBA" id="ARBA00001974"/>
    </source>
</evidence>
<dbReference type="InterPro" id="IPR016166">
    <property type="entry name" value="FAD-bd_PCMH"/>
</dbReference>
<keyword evidence="5" id="KW-0560">Oxidoreductase</keyword>
<dbReference type="Proteomes" id="UP000267049">
    <property type="component" value="Unassembled WGS sequence"/>
</dbReference>
<dbReference type="InterPro" id="IPR036318">
    <property type="entry name" value="FAD-bd_PCMH-like_sf"/>
</dbReference>
<evidence type="ECO:0000313" key="8">
    <source>
        <dbReference type="Proteomes" id="UP000267049"/>
    </source>
</evidence>
<dbReference type="FunFam" id="3.30.70.2740:FF:000001">
    <property type="entry name" value="D-lactate dehydrogenase mitochondrial"/>
    <property type="match status" value="1"/>
</dbReference>
<evidence type="ECO:0000256" key="5">
    <source>
        <dbReference type="ARBA" id="ARBA00023002"/>
    </source>
</evidence>
<dbReference type="Gene3D" id="1.10.45.10">
    <property type="entry name" value="Vanillyl-alcohol Oxidase, Chain A, domain 4"/>
    <property type="match status" value="1"/>
</dbReference>